<dbReference type="EMBL" id="CP144691">
    <property type="protein sequence ID" value="WVY93382.1"/>
    <property type="molecule type" value="Genomic_DNA"/>
</dbReference>
<dbReference type="Pfam" id="PF00665">
    <property type="entry name" value="rve"/>
    <property type="match status" value="1"/>
</dbReference>
<dbReference type="Pfam" id="PF25597">
    <property type="entry name" value="SH3_retrovirus"/>
    <property type="match status" value="1"/>
</dbReference>
<feature type="domain" description="Integrase catalytic" evidence="3">
    <location>
        <begin position="528"/>
        <end position="694"/>
    </location>
</feature>
<evidence type="ECO:0000256" key="1">
    <source>
        <dbReference type="ARBA" id="ARBA00022750"/>
    </source>
</evidence>
<dbReference type="InterPro" id="IPR025724">
    <property type="entry name" value="GAG-pre-integrase_dom"/>
</dbReference>
<keyword evidence="1" id="KW-0378">Hydrolase</keyword>
<dbReference type="InterPro" id="IPR054722">
    <property type="entry name" value="PolX-like_BBD"/>
</dbReference>
<dbReference type="Gene3D" id="3.30.420.10">
    <property type="entry name" value="Ribonuclease H-like superfamily/Ribonuclease H"/>
    <property type="match status" value="1"/>
</dbReference>
<keyword evidence="1" id="KW-0645">Protease</keyword>
<sequence length="1386" mass="154281">MLGVFVSDLGRCFKLRHDRLLEHKHIGMSQHRSPSPLHHHTSSRSAKPCDEVSGCGLGDGVMVGILLNGVVDHLTKNVTSATIEDTSRWMKIDAQLCIVIKSTIHSSLKQMFRSYETCSEVWAQAKLLYTNDTQRLYGVCQDLFTVIGPRNPGPMTEYLGKVHALLHDFNELLPPASTPAEELEQRSKFFMLLALYGLSDDSSHVRDQILGSPVIPNFTSTCSALLRIPSKPVIETSPHSDDSSVMATQRDDKSRSRKPGKGRPKCDHCGKPGHRIDRCYAFHGRPPRSVAMANSDPPPRPADHPTSSNTVDNPAVFNEFLRWYEDRQQSSSTTSASVARTGTPFVGLTHSLGSWVIDSGATDHITGNKSLFSSLSCPDNLPSVTMADGSRVSSHGIGTVHIFPSISIDHVLYVPGSPFNLLSVSRLTHSLNCVISFTKDSVCLLDRSSKHMIGTGCESHGLYLLRPSAHVGVIMKSPSLLHAQLGHPSLAKLQQLVPSLSKLSNLSCESCQLGKHTRSSFPRSVSQRATSPFSLVHYDIWGPSRVKSTLGFQYFVTFIDDYSRCTWLFLMKNRSELFSIFQSFFNEIKTQFGVSIRTLRSDNGREYLSQQFQHFMASHCILHQTSCAYTPQQNGVAERKNRHLIETTRTLLIHGQVPSRFWGDAVLTACYLINRMPSSVLDNKIPHSVLFPQDPLHPLPLKVFGSTCFVHDFSPGLDKLSPRSHKCVFLGFPRSQKGYKCFSPSLNRHFISADVTFDESSFYFSQLSSSYVPPPTTVDIPIVCDPLDSHSPQDRPSTPPLQVYSRRNRLPHDSPPVPPPVSPPTPANESDLPIALRKGIRSTRNPSPHYTVLSYHRLSPSFYTCLSSISSVSIPKSVGDALSHPGWRQAMLDELSALQKSGTWELVQLPSGKSVVGCRWVYAIKVGPDGTIDRLKARLVAKGYTQIFGLDYGDTFSPVAKMTSVRLFIAMAALRQWPLYQLDVKNAFLNGDLHEEIYMEQPPGFVAQGESSGLVCRLRKSLYGLKQSPRAWFGKFSGVVQQFGMTRSEADHSVFYRHSSAGCIYLIVYVDDIVLTGSDYLGISQMKQHICHHFQTKDLGKLRYFLGIEVAQSNDGIVICQRKYALDILEETGLMNCKSVETPMDPNIKLLPNQGEPFSDPERYRRLVGKLNYLTVTRPDISFAVSVVSQFLNSPCEDHWDAVVRILKYIKRSPGKGLLYGPNNDTKIVCYSDADWAGSPSDRRSTSGYCVSIGGNLISWKSKKQSVVARSSAEAEYRAMASATCELVWLKQLLSELKFGDITHMTLICDNQAALHISANSVFHERTKHIEVDCHFIREKIISGDIKTEFVNSSNQLADIFTKSLQGPRIDYLCNKLGTYDLYAPA</sequence>
<dbReference type="PROSITE" id="PS50994">
    <property type="entry name" value="INTEGRASE"/>
    <property type="match status" value="1"/>
</dbReference>
<name>A0AAQ3MLM9_VIGMU</name>
<dbReference type="InterPro" id="IPR001584">
    <property type="entry name" value="Integrase_cat-core"/>
</dbReference>
<gene>
    <name evidence="4" type="ORF">V8G54_032470</name>
</gene>
<dbReference type="Pfam" id="PF22936">
    <property type="entry name" value="Pol_BBD"/>
    <property type="match status" value="1"/>
</dbReference>
<dbReference type="InterPro" id="IPR043502">
    <property type="entry name" value="DNA/RNA_pol_sf"/>
</dbReference>
<dbReference type="InterPro" id="IPR013103">
    <property type="entry name" value="RVT_2"/>
</dbReference>
<accession>A0AAQ3MLM9</accession>
<feature type="region of interest" description="Disordered" evidence="2">
    <location>
        <begin position="287"/>
        <end position="311"/>
    </location>
</feature>
<dbReference type="PANTHER" id="PTHR11439:SF484">
    <property type="entry name" value="REVERSE TRANSCRIPTASE TY1_COPIA-TYPE DOMAIN-CONTAINING PROTEIN"/>
    <property type="match status" value="1"/>
</dbReference>
<dbReference type="GO" id="GO:0004190">
    <property type="term" value="F:aspartic-type endopeptidase activity"/>
    <property type="evidence" value="ECO:0007669"/>
    <property type="project" value="UniProtKB-KW"/>
</dbReference>
<evidence type="ECO:0000313" key="5">
    <source>
        <dbReference type="Proteomes" id="UP001374535"/>
    </source>
</evidence>
<dbReference type="Pfam" id="PF07727">
    <property type="entry name" value="RVT_2"/>
    <property type="match status" value="1"/>
</dbReference>
<dbReference type="CDD" id="cd09272">
    <property type="entry name" value="RNase_HI_RT_Ty1"/>
    <property type="match status" value="1"/>
</dbReference>
<dbReference type="GO" id="GO:0003676">
    <property type="term" value="F:nucleic acid binding"/>
    <property type="evidence" value="ECO:0007669"/>
    <property type="project" value="InterPro"/>
</dbReference>
<dbReference type="InterPro" id="IPR057670">
    <property type="entry name" value="SH3_retrovirus"/>
</dbReference>
<reference evidence="4 5" key="1">
    <citation type="journal article" date="2023" name="Life. Sci Alliance">
        <title>Evolutionary insights into 3D genome organization and epigenetic landscape of Vigna mungo.</title>
        <authorList>
            <person name="Junaid A."/>
            <person name="Singh B."/>
            <person name="Bhatia S."/>
        </authorList>
    </citation>
    <scope>NUCLEOTIDE SEQUENCE [LARGE SCALE GENOMIC DNA]</scope>
    <source>
        <strain evidence="4">Urdbean</strain>
    </source>
</reference>
<dbReference type="InterPro" id="IPR012337">
    <property type="entry name" value="RNaseH-like_sf"/>
</dbReference>
<dbReference type="SUPFAM" id="SSF53098">
    <property type="entry name" value="Ribonuclease H-like"/>
    <property type="match status" value="1"/>
</dbReference>
<feature type="region of interest" description="Disordered" evidence="2">
    <location>
        <begin position="27"/>
        <end position="47"/>
    </location>
</feature>
<proteinExistence type="predicted"/>
<evidence type="ECO:0000256" key="2">
    <source>
        <dbReference type="SAM" id="MobiDB-lite"/>
    </source>
</evidence>
<protein>
    <recommendedName>
        <fullName evidence="3">Integrase catalytic domain-containing protein</fullName>
    </recommendedName>
</protein>
<feature type="region of interest" description="Disordered" evidence="2">
    <location>
        <begin position="783"/>
        <end position="831"/>
    </location>
</feature>
<dbReference type="Proteomes" id="UP001374535">
    <property type="component" value="Chromosome 10"/>
</dbReference>
<keyword evidence="5" id="KW-1185">Reference proteome</keyword>
<feature type="compositionally biased region" description="Pro residues" evidence="2">
    <location>
        <begin position="813"/>
        <end position="826"/>
    </location>
</feature>
<dbReference type="SUPFAM" id="SSF56672">
    <property type="entry name" value="DNA/RNA polymerases"/>
    <property type="match status" value="1"/>
</dbReference>
<keyword evidence="1" id="KW-0064">Aspartyl protease</keyword>
<dbReference type="InterPro" id="IPR036397">
    <property type="entry name" value="RNaseH_sf"/>
</dbReference>
<dbReference type="Pfam" id="PF13976">
    <property type="entry name" value="gag_pre-integrs"/>
    <property type="match status" value="1"/>
</dbReference>
<dbReference type="PANTHER" id="PTHR11439">
    <property type="entry name" value="GAG-POL-RELATED RETROTRANSPOSON"/>
    <property type="match status" value="1"/>
</dbReference>
<evidence type="ECO:0000259" key="3">
    <source>
        <dbReference type="PROSITE" id="PS50994"/>
    </source>
</evidence>
<feature type="region of interest" description="Disordered" evidence="2">
    <location>
        <begin position="233"/>
        <end position="269"/>
    </location>
</feature>
<dbReference type="GO" id="GO:0015074">
    <property type="term" value="P:DNA integration"/>
    <property type="evidence" value="ECO:0007669"/>
    <property type="project" value="InterPro"/>
</dbReference>
<organism evidence="4 5">
    <name type="scientific">Vigna mungo</name>
    <name type="common">Black gram</name>
    <name type="synonym">Phaseolus mungo</name>
    <dbReference type="NCBI Taxonomy" id="3915"/>
    <lineage>
        <taxon>Eukaryota</taxon>
        <taxon>Viridiplantae</taxon>
        <taxon>Streptophyta</taxon>
        <taxon>Embryophyta</taxon>
        <taxon>Tracheophyta</taxon>
        <taxon>Spermatophyta</taxon>
        <taxon>Magnoliopsida</taxon>
        <taxon>eudicotyledons</taxon>
        <taxon>Gunneridae</taxon>
        <taxon>Pentapetalae</taxon>
        <taxon>rosids</taxon>
        <taxon>fabids</taxon>
        <taxon>Fabales</taxon>
        <taxon>Fabaceae</taxon>
        <taxon>Papilionoideae</taxon>
        <taxon>50 kb inversion clade</taxon>
        <taxon>NPAAA clade</taxon>
        <taxon>indigoferoid/millettioid clade</taxon>
        <taxon>Phaseoleae</taxon>
        <taxon>Vigna</taxon>
    </lineage>
</organism>
<evidence type="ECO:0000313" key="4">
    <source>
        <dbReference type="EMBL" id="WVY93382.1"/>
    </source>
</evidence>